<dbReference type="EMBL" id="JAQLKE010000044">
    <property type="protein sequence ID" value="MDB7085586.1"/>
    <property type="molecule type" value="Genomic_DNA"/>
</dbReference>
<name>A0A3E3AKJ6_9FIRM</name>
<dbReference type="Proteomes" id="UP001211987">
    <property type="component" value="Unassembled WGS sequence"/>
</dbReference>
<dbReference type="AlphaFoldDB" id="A0A3E3AKJ6"/>
<evidence type="ECO:0000259" key="1">
    <source>
        <dbReference type="PROSITE" id="PS51819"/>
    </source>
</evidence>
<dbReference type="Proteomes" id="UP000261032">
    <property type="component" value="Unassembled WGS sequence"/>
</dbReference>
<evidence type="ECO:0000313" key="2">
    <source>
        <dbReference type="EMBL" id="MDB7085586.1"/>
    </source>
</evidence>
<protein>
    <submittedName>
        <fullName evidence="3">VOC family protein</fullName>
    </submittedName>
</protein>
<dbReference type="PROSITE" id="PS51819">
    <property type="entry name" value="VOC"/>
    <property type="match status" value="1"/>
</dbReference>
<dbReference type="EMBL" id="QUSL01000005">
    <property type="protein sequence ID" value="RGD86496.1"/>
    <property type="molecule type" value="Genomic_DNA"/>
</dbReference>
<dbReference type="GeneID" id="64195486"/>
<sequence>MRLGTTYISVNDFAKSLAFYQLLLEQEPLYCNDDRWATFDCGNSLSLYNRQFDIDFLVNNDYRGHYNHSYLTTLKNENSDKINTSVIFNFEVEDLISEYERIKKLKIGAVSELLFVNIHMPYWYFTIKDPDGNEIEITGNYNGSDKLTDE</sequence>
<feature type="domain" description="VOC" evidence="1">
    <location>
        <begin position="2"/>
        <end position="140"/>
    </location>
</feature>
<dbReference type="RefSeq" id="WP_003537430.1">
    <property type="nucleotide sequence ID" value="NZ_AP031443.1"/>
</dbReference>
<dbReference type="InterPro" id="IPR029068">
    <property type="entry name" value="Glyas_Bleomycin-R_OHBP_Dase"/>
</dbReference>
<comment type="caution">
    <text evidence="3">The sequence shown here is derived from an EMBL/GenBank/DDBJ whole genome shotgun (WGS) entry which is preliminary data.</text>
</comment>
<accession>A0A3E3AKJ6</accession>
<dbReference type="CDD" id="cd06587">
    <property type="entry name" value="VOC"/>
    <property type="match status" value="1"/>
</dbReference>
<evidence type="ECO:0000313" key="4">
    <source>
        <dbReference type="Proteomes" id="UP000261032"/>
    </source>
</evidence>
<dbReference type="Gene3D" id="3.10.180.10">
    <property type="entry name" value="2,3-Dihydroxybiphenyl 1,2-Dioxygenase, domain 1"/>
    <property type="match status" value="1"/>
</dbReference>
<dbReference type="SUPFAM" id="SSF54593">
    <property type="entry name" value="Glyoxalase/Bleomycin resistance protein/Dihydroxybiphenyl dioxygenase"/>
    <property type="match status" value="1"/>
</dbReference>
<dbReference type="InterPro" id="IPR037523">
    <property type="entry name" value="VOC_core"/>
</dbReference>
<reference evidence="2" key="2">
    <citation type="submission" date="2023-01" db="EMBL/GenBank/DDBJ databases">
        <title>Human gut microbiome strain richness.</title>
        <authorList>
            <person name="Chen-Liaw A."/>
        </authorList>
    </citation>
    <scope>NUCLEOTIDE SEQUENCE</scope>
    <source>
        <strain evidence="2">1001217st2_G6_1001217B_191108</strain>
    </source>
</reference>
<proteinExistence type="predicted"/>
<organism evidence="3 4">
    <name type="scientific">Thomasclavelia ramosa</name>
    <dbReference type="NCBI Taxonomy" id="1547"/>
    <lineage>
        <taxon>Bacteria</taxon>
        <taxon>Bacillati</taxon>
        <taxon>Bacillota</taxon>
        <taxon>Erysipelotrichia</taxon>
        <taxon>Erysipelotrichales</taxon>
        <taxon>Coprobacillaceae</taxon>
        <taxon>Thomasclavelia</taxon>
    </lineage>
</organism>
<evidence type="ECO:0000313" key="3">
    <source>
        <dbReference type="EMBL" id="RGD86496.1"/>
    </source>
</evidence>
<gene>
    <name evidence="3" type="ORF">DXB93_04835</name>
    <name evidence="2" type="ORF">PM738_17425</name>
</gene>
<reference evidence="3 4" key="1">
    <citation type="submission" date="2018-08" db="EMBL/GenBank/DDBJ databases">
        <title>A genome reference for cultivated species of the human gut microbiota.</title>
        <authorList>
            <person name="Zou Y."/>
            <person name="Xue W."/>
            <person name="Luo G."/>
        </authorList>
    </citation>
    <scope>NUCLEOTIDE SEQUENCE [LARGE SCALE GENOMIC DNA]</scope>
    <source>
        <strain evidence="3 4">OM06-4</strain>
    </source>
</reference>